<keyword evidence="3" id="KW-0804">Transcription</keyword>
<name>A0ABU2L7I6_9ACTN</name>
<accession>A0ABU2L7I6</accession>
<feature type="domain" description="HTH tetR-type" evidence="6">
    <location>
        <begin position="9"/>
        <end position="69"/>
    </location>
</feature>
<dbReference type="InterPro" id="IPR025996">
    <property type="entry name" value="MT1864/Rv1816-like_C"/>
</dbReference>
<keyword evidence="8" id="KW-1185">Reference proteome</keyword>
<dbReference type="Pfam" id="PF00440">
    <property type="entry name" value="TetR_N"/>
    <property type="match status" value="1"/>
</dbReference>
<dbReference type="InterPro" id="IPR050109">
    <property type="entry name" value="HTH-type_TetR-like_transc_reg"/>
</dbReference>
<gene>
    <name evidence="7" type="ORF">RM780_11270</name>
</gene>
<feature type="DNA-binding region" description="H-T-H motif" evidence="4">
    <location>
        <begin position="32"/>
        <end position="51"/>
    </location>
</feature>
<evidence type="ECO:0000256" key="4">
    <source>
        <dbReference type="PROSITE-ProRule" id="PRU00335"/>
    </source>
</evidence>
<feature type="compositionally biased region" description="Acidic residues" evidence="5">
    <location>
        <begin position="203"/>
        <end position="222"/>
    </location>
</feature>
<dbReference type="PRINTS" id="PR00455">
    <property type="entry name" value="HTHTETR"/>
</dbReference>
<evidence type="ECO:0000259" key="6">
    <source>
        <dbReference type="PROSITE" id="PS50977"/>
    </source>
</evidence>
<dbReference type="Proteomes" id="UP001183388">
    <property type="component" value="Unassembled WGS sequence"/>
</dbReference>
<evidence type="ECO:0000256" key="3">
    <source>
        <dbReference type="ARBA" id="ARBA00023163"/>
    </source>
</evidence>
<dbReference type="EMBL" id="JAVREN010000012">
    <property type="protein sequence ID" value="MDT0307540.1"/>
    <property type="molecule type" value="Genomic_DNA"/>
</dbReference>
<dbReference type="Gene3D" id="1.10.357.10">
    <property type="entry name" value="Tetracycline Repressor, domain 2"/>
    <property type="match status" value="1"/>
</dbReference>
<evidence type="ECO:0000256" key="1">
    <source>
        <dbReference type="ARBA" id="ARBA00023015"/>
    </source>
</evidence>
<evidence type="ECO:0000256" key="5">
    <source>
        <dbReference type="SAM" id="MobiDB-lite"/>
    </source>
</evidence>
<dbReference type="SUPFAM" id="SSF46689">
    <property type="entry name" value="Homeodomain-like"/>
    <property type="match status" value="1"/>
</dbReference>
<dbReference type="InterPro" id="IPR001647">
    <property type="entry name" value="HTH_TetR"/>
</dbReference>
<comment type="caution">
    <text evidence="7">The sequence shown here is derived from an EMBL/GenBank/DDBJ whole genome shotgun (WGS) entry which is preliminary data.</text>
</comment>
<dbReference type="PANTHER" id="PTHR30055">
    <property type="entry name" value="HTH-TYPE TRANSCRIPTIONAL REGULATOR RUTR"/>
    <property type="match status" value="1"/>
</dbReference>
<dbReference type="InterPro" id="IPR009057">
    <property type="entry name" value="Homeodomain-like_sf"/>
</dbReference>
<sequence length="222" mass="23310">MSRGRTSALVVREALLRAARELLDERGPAGLAVRDIAARAGVAPMGVYSRFGSKDGILNALLEQGFAELAAAVTVRPDAADPLGGITTGVGNYRAFALANPAMYRLMFDLPIAGFEPSEGARGMALAAFERLVDAVRLGVATGHLRPGDPGEIAQRIWAGCHGATSLELRGMAFITDYDAHYAALVETLLRGLATRPGPAPEADSETDSDSQAEAETETESE</sequence>
<dbReference type="PROSITE" id="PS50977">
    <property type="entry name" value="HTH_TETR_2"/>
    <property type="match status" value="1"/>
</dbReference>
<protein>
    <submittedName>
        <fullName evidence="7">TetR/AcrR family transcriptional regulator</fullName>
    </submittedName>
</protein>
<dbReference type="InterPro" id="IPR036271">
    <property type="entry name" value="Tet_transcr_reg_TetR-rel_C_sf"/>
</dbReference>
<evidence type="ECO:0000256" key="2">
    <source>
        <dbReference type="ARBA" id="ARBA00023125"/>
    </source>
</evidence>
<proteinExistence type="predicted"/>
<dbReference type="Pfam" id="PF13305">
    <property type="entry name" value="TetR_C_33"/>
    <property type="match status" value="1"/>
</dbReference>
<keyword evidence="1" id="KW-0805">Transcription regulation</keyword>
<evidence type="ECO:0000313" key="8">
    <source>
        <dbReference type="Proteomes" id="UP001183388"/>
    </source>
</evidence>
<reference evidence="8" key="1">
    <citation type="submission" date="2023-07" db="EMBL/GenBank/DDBJ databases">
        <title>30 novel species of actinomycetes from the DSMZ collection.</title>
        <authorList>
            <person name="Nouioui I."/>
        </authorList>
    </citation>
    <scope>NUCLEOTIDE SEQUENCE [LARGE SCALE GENOMIC DNA]</scope>
    <source>
        <strain evidence="8">DSM 44917</strain>
    </source>
</reference>
<organism evidence="7 8">
    <name type="scientific">Streptomyces boetiae</name>
    <dbReference type="NCBI Taxonomy" id="3075541"/>
    <lineage>
        <taxon>Bacteria</taxon>
        <taxon>Bacillati</taxon>
        <taxon>Actinomycetota</taxon>
        <taxon>Actinomycetes</taxon>
        <taxon>Kitasatosporales</taxon>
        <taxon>Streptomycetaceae</taxon>
        <taxon>Streptomyces</taxon>
    </lineage>
</organism>
<dbReference type="RefSeq" id="WP_311630488.1">
    <property type="nucleotide sequence ID" value="NZ_JAVREN010000012.1"/>
</dbReference>
<dbReference type="SUPFAM" id="SSF48498">
    <property type="entry name" value="Tetracyclin repressor-like, C-terminal domain"/>
    <property type="match status" value="1"/>
</dbReference>
<feature type="region of interest" description="Disordered" evidence="5">
    <location>
        <begin position="194"/>
        <end position="222"/>
    </location>
</feature>
<dbReference type="PANTHER" id="PTHR30055:SF212">
    <property type="entry name" value="TETR-FAMILY FAMILY TRANSCRIPTIONAL REGULATOR"/>
    <property type="match status" value="1"/>
</dbReference>
<keyword evidence="2 4" id="KW-0238">DNA-binding</keyword>
<evidence type="ECO:0000313" key="7">
    <source>
        <dbReference type="EMBL" id="MDT0307540.1"/>
    </source>
</evidence>